<dbReference type="Pfam" id="PF00271">
    <property type="entry name" value="Helicase_C"/>
    <property type="match status" value="1"/>
</dbReference>
<keyword evidence="3" id="KW-0067">ATP-binding</keyword>
<dbReference type="SUPFAM" id="SSF52540">
    <property type="entry name" value="P-loop containing nucleoside triphosphate hydrolases"/>
    <property type="match status" value="1"/>
</dbReference>
<dbReference type="SMART" id="SM00490">
    <property type="entry name" value="HELICc"/>
    <property type="match status" value="1"/>
</dbReference>
<dbReference type="GO" id="GO:0003676">
    <property type="term" value="F:nucleic acid binding"/>
    <property type="evidence" value="ECO:0007669"/>
    <property type="project" value="InterPro"/>
</dbReference>
<dbReference type="GO" id="GO:0005634">
    <property type="term" value="C:nucleus"/>
    <property type="evidence" value="ECO:0007669"/>
    <property type="project" value="TreeGrafter"/>
</dbReference>
<keyword evidence="10" id="KW-1185">Reference proteome</keyword>
<dbReference type="EC" id="5.6.2.4" evidence="5"/>
<evidence type="ECO:0000259" key="8">
    <source>
        <dbReference type="PROSITE" id="PS51194"/>
    </source>
</evidence>
<feature type="domain" description="Helicase ATP-binding" evidence="7">
    <location>
        <begin position="824"/>
        <end position="984"/>
    </location>
</feature>
<dbReference type="PANTHER" id="PTHR13710">
    <property type="entry name" value="DNA HELICASE RECQ FAMILY MEMBER"/>
    <property type="match status" value="1"/>
</dbReference>
<evidence type="ECO:0000256" key="4">
    <source>
        <dbReference type="ARBA" id="ARBA00034617"/>
    </source>
</evidence>
<dbReference type="GO" id="GO:0005737">
    <property type="term" value="C:cytoplasm"/>
    <property type="evidence" value="ECO:0007669"/>
    <property type="project" value="TreeGrafter"/>
</dbReference>
<feature type="compositionally biased region" description="Basic and acidic residues" evidence="6">
    <location>
        <begin position="1627"/>
        <end position="1647"/>
    </location>
</feature>
<dbReference type="EMBL" id="MU150282">
    <property type="protein sequence ID" value="KAF9461600.1"/>
    <property type="molecule type" value="Genomic_DNA"/>
</dbReference>
<keyword evidence="2" id="KW-0547">Nucleotide-binding</keyword>
<proteinExistence type="inferred from homology"/>
<comment type="catalytic activity">
    <reaction evidence="4">
        <text>Couples ATP hydrolysis with the unwinding of duplex DNA by translocating in the 3'-5' direction.</text>
        <dbReference type="EC" id="5.6.2.4"/>
    </reaction>
</comment>
<organism evidence="9 10">
    <name type="scientific">Collybia nuda</name>
    <dbReference type="NCBI Taxonomy" id="64659"/>
    <lineage>
        <taxon>Eukaryota</taxon>
        <taxon>Fungi</taxon>
        <taxon>Dikarya</taxon>
        <taxon>Basidiomycota</taxon>
        <taxon>Agaricomycotina</taxon>
        <taxon>Agaricomycetes</taxon>
        <taxon>Agaricomycetidae</taxon>
        <taxon>Agaricales</taxon>
        <taxon>Tricholomatineae</taxon>
        <taxon>Clitocybaceae</taxon>
        <taxon>Collybia</taxon>
    </lineage>
</organism>
<dbReference type="GO" id="GO:0043138">
    <property type="term" value="F:3'-5' DNA helicase activity"/>
    <property type="evidence" value="ECO:0007669"/>
    <property type="project" value="UniProtKB-EC"/>
</dbReference>
<dbReference type="GO" id="GO:0005694">
    <property type="term" value="C:chromosome"/>
    <property type="evidence" value="ECO:0007669"/>
    <property type="project" value="TreeGrafter"/>
</dbReference>
<dbReference type="InterPro" id="IPR027417">
    <property type="entry name" value="P-loop_NTPase"/>
</dbReference>
<evidence type="ECO:0000259" key="7">
    <source>
        <dbReference type="PROSITE" id="PS51192"/>
    </source>
</evidence>
<evidence type="ECO:0000313" key="9">
    <source>
        <dbReference type="EMBL" id="KAF9461600.1"/>
    </source>
</evidence>
<evidence type="ECO:0000256" key="2">
    <source>
        <dbReference type="ARBA" id="ARBA00022741"/>
    </source>
</evidence>
<gene>
    <name evidence="9" type="ORF">BDZ94DRAFT_1237586</name>
</gene>
<dbReference type="PROSITE" id="PS51194">
    <property type="entry name" value="HELICASE_CTER"/>
    <property type="match status" value="1"/>
</dbReference>
<dbReference type="Pfam" id="PF00270">
    <property type="entry name" value="DEAD"/>
    <property type="match status" value="1"/>
</dbReference>
<sequence>MHGDLKPPTDLQLAFDTEIQSHCPNPTFEPTFPVEIVNPVYGLRPPLTGYRQCVVCKRCYQDQKTFRQHSCGGTASYTEQSVQRFIDNSRSPWFAVHPIQDRVTTKKTHWVAYTATTKPEIDISVKDIQVMTQNYRVLHQFLHKERWIQRIGDLPHEDLIPLALYSAKDARFGNLHRHIHAFLAWMQNSLDSHYMRRLIGTRPGAEHSITYQRHHYDVGTSTHDKYSRVFAGVLMLCIRAVHGELGEYQMELTEDIKQATLELVRVLDPPTAEDLLEEEGTGEYVPCAVEELVPDGETVYDVRLDEDDALEVFSPYDDVPGQAKSPRLKSAVQDKLQPLVVLLFTQSPDDRLRGTFHSPIMHYLLLSSLRPGTAWISTSIITQRIAASLFVGRLTMAWVLRLSMNKDPSLTLHKAYSHIEKYLLEQGEAPMPNLYILLRGLAGLHSAEQSMVLFNAPDLSGTSATFGEHTLTLRALKNVHLDLIRDVQNEMDDLLFHDLRFTLHKDQTIFDEPRERRPGYSFVTDTRNSWTRERSVVQHILDTPHLFSQFAYLDPQGCVRWLPGICASTMKRIYDLQMNLYVALVLTYGEPARGVELACHLLCNLGKTTKERLLIKMNISLYRQFMAFITSCNSEAFESAQTRTSAAHAQLGHTAQMDRDHYGHDARLPEGMDHGTFMATARVSAVFHIICGHPPDILQLLEAGKGRISEVGDIVRGIRQPKSIVRFGDHAVRGSKFEVNEIADALKRICLPSIEDTTRAAVEQSYASVIKMYSPQCSFIQANELPQTVQICAHPYVLAKFREFMPHLGADVGFKNEQQAQVTQLLWEAERHVLYVAPTGSGKTTPGMLCAKYLDEGKSTVWLLPLVSMHEQYLYRSAQHGMTCETWSITTSPYAPPQNILLTVDQTEFESFRSYIRTLVKQKRLARIVVDEAHMVLTHASFRPIMHILQWMGGVGIQIVLQTATMPPTLVEQLFESFGITSGFVCRVATPRPEISFNVVRTKLPVKDATCQEFKRVLKAEGTLRILVFCNTRADTLYYASELGIASCSASMSREDIDQLLVKFRAGYVKAIAATCVLGAALDIPQVTHVLHAGLPANTIAFIQEVGRVGRTQNFTRAWSTVIIPAFYDDKRIPNPDLFGARLLAQSLYNGTVCRRIVAQMFLDGSAVPCAMLGGQTHLCDVCAAQSQAPPLKHWDSKFPVNILNAMPAITETRPVGHGVSSEHSRLSYCLPAIPDAYSKKLNRAHTLLGQLSISCIYCWALDKRGPDHIYRDCPFVDRESWAVWRGRFKFEQGICFRCGLEQKLHYQTEDGDTKYIHDYATDASCSYEYIVLPLAYAVSQDPILQFDVVERLRDGRAMSQPLEFETWIPEKHGLTGLPNIFQVLLMIAFDVVERLRDGRAMSQPLEFETWIPEKHGLTGLPNIFQVLLMIAFDVVERLRDGRAMSQPLEFETWIPEKHGLTGLPNIFQVLLMIADRQQINPFTTTMATAQTFSVQFPYAERSDVFFFVQVYVNPRDQSVVCPGCKVVMGNSEALIPHLTLAQLHGIYCPSPPYELALPWEFRSGQTTAARSTLPSPVRPITVNYKVSDKRCPLRILVWAVSGAFTCPGCQKMFRTSEDMTSDPGTFDDKDKSSTLEGPSGEKHAAKDQQCAPQSERPPSNPRSSPPAYRAPYAPPPPKTHRAMFMSALPIQRIRDTLFAFSKNCVACWLEANGHASSHKLHNCPGRIAGGFDPEFQAFKSRLGFPKNTLTYLNTHRDTLELFHKPGAHTFKTCPFVDTTIPLAYLVWKNPEYRRRLTGQPGTGNLDFATMEEEPLSSQEPEAIANRQPLIQKTNKYAFILDKGIKNLSKDIPDLDLPVDECITEDEVEGEPSSCNQEDEQTVKDINARPLPPPYGLQERDWGMCASCLPDTSWLAIWEPTVIIQLPPWVALLYPSALFLHFNIDISDLKLVTTPEGETPTRENSRVIGGEEEGRGSFVFFNQASLFQTSETGLRTLKSGKSKQKNTASSWQDSAQTAFNMLGSRIPLDTMSGTAKRASSGLLKGWNGGNTMGKRNKK</sequence>
<dbReference type="OrthoDB" id="2507344at2759"/>
<evidence type="ECO:0000256" key="3">
    <source>
        <dbReference type="ARBA" id="ARBA00022840"/>
    </source>
</evidence>
<dbReference type="GO" id="GO:0000724">
    <property type="term" value="P:double-strand break repair via homologous recombination"/>
    <property type="evidence" value="ECO:0007669"/>
    <property type="project" value="TreeGrafter"/>
</dbReference>
<evidence type="ECO:0000313" key="10">
    <source>
        <dbReference type="Proteomes" id="UP000807353"/>
    </source>
</evidence>
<feature type="region of interest" description="Disordered" evidence="6">
    <location>
        <begin position="1618"/>
        <end position="1677"/>
    </location>
</feature>
<dbReference type="PANTHER" id="PTHR13710:SF149">
    <property type="entry name" value="ATP-DEPENDENT DNA HELICASE TLH2"/>
    <property type="match status" value="1"/>
</dbReference>
<dbReference type="SMART" id="SM00487">
    <property type="entry name" value="DEXDc"/>
    <property type="match status" value="1"/>
</dbReference>
<dbReference type="InterPro" id="IPR001650">
    <property type="entry name" value="Helicase_C-like"/>
</dbReference>
<comment type="caution">
    <text evidence="9">The sequence shown here is derived from an EMBL/GenBank/DDBJ whole genome shotgun (WGS) entry which is preliminary data.</text>
</comment>
<accession>A0A9P5Y5L3</accession>
<name>A0A9P5Y5L3_9AGAR</name>
<dbReference type="Proteomes" id="UP000807353">
    <property type="component" value="Unassembled WGS sequence"/>
</dbReference>
<comment type="similarity">
    <text evidence="1">Belongs to the helicase family. RecQ subfamily.</text>
</comment>
<reference evidence="9" key="1">
    <citation type="submission" date="2020-11" db="EMBL/GenBank/DDBJ databases">
        <authorList>
            <consortium name="DOE Joint Genome Institute"/>
            <person name="Ahrendt S."/>
            <person name="Riley R."/>
            <person name="Andreopoulos W."/>
            <person name="Labutti K."/>
            <person name="Pangilinan J."/>
            <person name="Ruiz-Duenas F.J."/>
            <person name="Barrasa J.M."/>
            <person name="Sanchez-Garcia M."/>
            <person name="Camarero S."/>
            <person name="Miyauchi S."/>
            <person name="Serrano A."/>
            <person name="Linde D."/>
            <person name="Babiker R."/>
            <person name="Drula E."/>
            <person name="Ayuso-Fernandez I."/>
            <person name="Pacheco R."/>
            <person name="Padilla G."/>
            <person name="Ferreira P."/>
            <person name="Barriuso J."/>
            <person name="Kellner H."/>
            <person name="Castanera R."/>
            <person name="Alfaro M."/>
            <person name="Ramirez L."/>
            <person name="Pisabarro A.G."/>
            <person name="Kuo A."/>
            <person name="Tritt A."/>
            <person name="Lipzen A."/>
            <person name="He G."/>
            <person name="Yan M."/>
            <person name="Ng V."/>
            <person name="Cullen D."/>
            <person name="Martin F."/>
            <person name="Rosso M.-N."/>
            <person name="Henrissat B."/>
            <person name="Hibbett D."/>
            <person name="Martinez A.T."/>
            <person name="Grigoriev I.V."/>
        </authorList>
    </citation>
    <scope>NUCLEOTIDE SEQUENCE</scope>
    <source>
        <strain evidence="9">CBS 247.69</strain>
    </source>
</reference>
<feature type="region of interest" description="Disordered" evidence="6">
    <location>
        <begin position="2037"/>
        <end position="2058"/>
    </location>
</feature>
<dbReference type="PROSITE" id="PS51192">
    <property type="entry name" value="HELICASE_ATP_BIND_1"/>
    <property type="match status" value="1"/>
</dbReference>
<dbReference type="GO" id="GO:0005524">
    <property type="term" value="F:ATP binding"/>
    <property type="evidence" value="ECO:0007669"/>
    <property type="project" value="UniProtKB-KW"/>
</dbReference>
<evidence type="ECO:0000256" key="6">
    <source>
        <dbReference type="SAM" id="MobiDB-lite"/>
    </source>
</evidence>
<dbReference type="GO" id="GO:0009378">
    <property type="term" value="F:four-way junction helicase activity"/>
    <property type="evidence" value="ECO:0007669"/>
    <property type="project" value="TreeGrafter"/>
</dbReference>
<dbReference type="InterPro" id="IPR011545">
    <property type="entry name" value="DEAD/DEAH_box_helicase_dom"/>
</dbReference>
<dbReference type="Gene3D" id="3.40.50.300">
    <property type="entry name" value="P-loop containing nucleotide triphosphate hydrolases"/>
    <property type="match status" value="2"/>
</dbReference>
<evidence type="ECO:0000256" key="1">
    <source>
        <dbReference type="ARBA" id="ARBA00005446"/>
    </source>
</evidence>
<feature type="domain" description="Helicase C-terminal" evidence="8">
    <location>
        <begin position="1013"/>
        <end position="1156"/>
    </location>
</feature>
<dbReference type="InterPro" id="IPR014001">
    <property type="entry name" value="Helicase_ATP-bd"/>
</dbReference>
<evidence type="ECO:0000256" key="5">
    <source>
        <dbReference type="ARBA" id="ARBA00034808"/>
    </source>
</evidence>
<protein>
    <recommendedName>
        <fullName evidence="5">DNA 3'-5' helicase</fullName>
        <ecNumber evidence="5">5.6.2.4</ecNumber>
    </recommendedName>
</protein>